<feature type="compositionally biased region" description="Polar residues" evidence="14">
    <location>
        <begin position="121"/>
        <end position="133"/>
    </location>
</feature>
<comment type="subcellular location">
    <subcellularLocation>
        <location evidence="2 13">Nucleus</location>
    </subcellularLocation>
</comment>
<dbReference type="Pfam" id="PF21136">
    <property type="entry name" value="WHD_MUS81"/>
    <property type="match status" value="1"/>
</dbReference>
<protein>
    <recommendedName>
        <fullName evidence="13">Crossover junction endonuclease MUS81</fullName>
        <ecNumber evidence="13">3.1.22.-</ecNumber>
    </recommendedName>
</protein>
<dbReference type="GO" id="GO:0006308">
    <property type="term" value="P:DNA catabolic process"/>
    <property type="evidence" value="ECO:0007669"/>
    <property type="project" value="UniProtKB-UniRule"/>
</dbReference>
<evidence type="ECO:0000313" key="17">
    <source>
        <dbReference type="RefSeq" id="XP_036356840.1"/>
    </source>
</evidence>
<dbReference type="InterPro" id="IPR042530">
    <property type="entry name" value="EME1/EME2_C"/>
</dbReference>
<dbReference type="InterPro" id="IPR027421">
    <property type="entry name" value="DNA_pol_lamdba_lyase_dom_sf"/>
</dbReference>
<dbReference type="GO" id="GO:0031297">
    <property type="term" value="P:replication fork processing"/>
    <property type="evidence" value="ECO:0007669"/>
    <property type="project" value="UniProtKB-ARBA"/>
</dbReference>
<dbReference type="Pfam" id="PF02732">
    <property type="entry name" value="ERCC4"/>
    <property type="match status" value="1"/>
</dbReference>
<dbReference type="RefSeq" id="XP_036356840.1">
    <property type="nucleotide sequence ID" value="XM_036500947.1"/>
</dbReference>
<comment type="subunit">
    <text evidence="13">Interacts with EME1.</text>
</comment>
<dbReference type="InterPro" id="IPR047416">
    <property type="entry name" value="XPF_nuclease_Mus81"/>
</dbReference>
<evidence type="ECO:0000256" key="4">
    <source>
        <dbReference type="ARBA" id="ARBA00022722"/>
    </source>
</evidence>
<dbReference type="Gene3D" id="1.10.10.10">
    <property type="entry name" value="Winged helix-like DNA-binding domain superfamily/Winged helix DNA-binding domain"/>
    <property type="match status" value="1"/>
</dbReference>
<dbReference type="SUPFAM" id="SSF47802">
    <property type="entry name" value="DNA polymerase beta, N-terminal domain-like"/>
    <property type="match status" value="1"/>
</dbReference>
<keyword evidence="5 13" id="KW-0479">Metal-binding</keyword>
<feature type="region of interest" description="Disordered" evidence="14">
    <location>
        <begin position="280"/>
        <end position="306"/>
    </location>
</feature>
<evidence type="ECO:0000256" key="2">
    <source>
        <dbReference type="ARBA" id="ARBA00004123"/>
    </source>
</evidence>
<dbReference type="Pfam" id="PF21292">
    <property type="entry name" value="EME1-MUS81_C"/>
    <property type="match status" value="1"/>
</dbReference>
<feature type="compositionally biased region" description="Polar residues" evidence="14">
    <location>
        <begin position="177"/>
        <end position="193"/>
    </location>
</feature>
<dbReference type="GO" id="GO:0008821">
    <property type="term" value="F:crossover junction DNA endonuclease activity"/>
    <property type="evidence" value="ECO:0007669"/>
    <property type="project" value="UniProtKB-UniRule"/>
</dbReference>
<reference evidence="17" key="1">
    <citation type="submission" date="2025-08" db="UniProtKB">
        <authorList>
            <consortium name="RefSeq"/>
        </authorList>
    </citation>
    <scope>IDENTIFICATION</scope>
</reference>
<dbReference type="GO" id="GO:0005634">
    <property type="term" value="C:nucleus"/>
    <property type="evidence" value="ECO:0007669"/>
    <property type="project" value="UniProtKB-SubCell"/>
</dbReference>
<dbReference type="EC" id="3.1.22.-" evidence="13"/>
<evidence type="ECO:0000256" key="10">
    <source>
        <dbReference type="ARBA" id="ARBA00023172"/>
    </source>
</evidence>
<keyword evidence="11 13" id="KW-0234">DNA repair</keyword>
<comment type="cofactor">
    <cofactor evidence="1 13">
        <name>Mg(2+)</name>
        <dbReference type="ChEBI" id="CHEBI:18420"/>
    </cofactor>
</comment>
<evidence type="ECO:0000313" key="16">
    <source>
        <dbReference type="Proteomes" id="UP000515154"/>
    </source>
</evidence>
<dbReference type="GO" id="GO:0031573">
    <property type="term" value="P:mitotic intra-S DNA damage checkpoint signaling"/>
    <property type="evidence" value="ECO:0007669"/>
    <property type="project" value="TreeGrafter"/>
</dbReference>
<dbReference type="SUPFAM" id="SSF52980">
    <property type="entry name" value="Restriction endonuclease-like"/>
    <property type="match status" value="1"/>
</dbReference>
<sequence length="614" mass="68472">MCVKMNKRGGELTTKTTMARKGVKKKKILPSNPNGLIVKWLKEWQMEASEKGSKVQYTYSKAINSLKKYPLPLRSGNECRILENFGKKICEMIDEKIAQHSAETGMEISEMFDAESKTSRSENVTKTTQNPSPNKKLCSRLAVHTISSSDENDTEEDEGGEEGGGGSRGKDAPPSVVHQTDNLTPTKSPSGSKTKAYVPKHRSGAYAVLVTLFRSQKEHMTKEELIREAQPLSETSFKSVGDSYYSAWSSVRTLIKKELVVKQSSPAKYSLTDSGQSLASKLSQSAQDPESIVPFPSGDEPSSTTSIPPAACETFTVLNSVSNARKFSPIKENSSNLDKFLRQNSKSNANKPIMTELIKNGVNCMLRKLNVGDFLWVARSKHSQNEKPVELVLNYIVERKRMDDLSGSIVDGRFREQKFRLKQSGLSHAIYLIENHGSTKHLSVSEDKLIQAMTNTQVIDEFKVKRTENAKESVAYLTLLTRYLQGYYLKKTLYGSSEVVKAKPGEKIDHSLESASEILCNFEDFNNSAAKSQVLTVREMFGKQLLHFPNMSGAKAFAVTEKWPTPASLFEAYKACPDKVSQEQMLNNIKAGKTNRNFGPVLSRKIQQFYCPDD</sequence>
<dbReference type="InterPro" id="IPR010996">
    <property type="entry name" value="HHH_MUS81"/>
</dbReference>
<dbReference type="FunFam" id="1.10.10.10:FF:000307">
    <property type="entry name" value="Crossover junction endonuclease MUS81"/>
    <property type="match status" value="1"/>
</dbReference>
<evidence type="ECO:0000256" key="3">
    <source>
        <dbReference type="ARBA" id="ARBA00010015"/>
    </source>
</evidence>
<evidence type="ECO:0000256" key="12">
    <source>
        <dbReference type="ARBA" id="ARBA00023242"/>
    </source>
</evidence>
<dbReference type="InterPro" id="IPR006166">
    <property type="entry name" value="ERCC4_domain"/>
</dbReference>
<dbReference type="GO" id="GO:0000712">
    <property type="term" value="P:resolution of meiotic recombination intermediates"/>
    <property type="evidence" value="ECO:0007669"/>
    <property type="project" value="TreeGrafter"/>
</dbReference>
<evidence type="ECO:0000256" key="7">
    <source>
        <dbReference type="ARBA" id="ARBA00022763"/>
    </source>
</evidence>
<dbReference type="GO" id="GO:0048257">
    <property type="term" value="F:3'-flap endonuclease activity"/>
    <property type="evidence" value="ECO:0007669"/>
    <property type="project" value="TreeGrafter"/>
</dbReference>
<evidence type="ECO:0000256" key="8">
    <source>
        <dbReference type="ARBA" id="ARBA00022801"/>
    </source>
</evidence>
<dbReference type="InterPro" id="IPR047417">
    <property type="entry name" value="WHD_MUS81"/>
</dbReference>
<evidence type="ECO:0000256" key="9">
    <source>
        <dbReference type="ARBA" id="ARBA00022842"/>
    </source>
</evidence>
<dbReference type="Gene3D" id="3.40.50.10130">
    <property type="match status" value="1"/>
</dbReference>
<dbReference type="CDD" id="cd20074">
    <property type="entry name" value="XPF_nuclease_Mus81"/>
    <property type="match status" value="1"/>
</dbReference>
<keyword evidence="4 13" id="KW-0540">Nuclease</keyword>
<comment type="similarity">
    <text evidence="3 13">Belongs to the XPF family.</text>
</comment>
<feature type="domain" description="ERCC4" evidence="15">
    <location>
        <begin position="316"/>
        <end position="437"/>
    </location>
</feature>
<evidence type="ECO:0000256" key="6">
    <source>
        <dbReference type="ARBA" id="ARBA00022759"/>
    </source>
</evidence>
<keyword evidence="12 13" id="KW-0539">Nucleus</keyword>
<evidence type="ECO:0000256" key="13">
    <source>
        <dbReference type="RuleBase" id="RU369042"/>
    </source>
</evidence>
<evidence type="ECO:0000259" key="15">
    <source>
        <dbReference type="SMART" id="SM00891"/>
    </source>
</evidence>
<dbReference type="GO" id="GO:0048476">
    <property type="term" value="C:Holliday junction resolvase complex"/>
    <property type="evidence" value="ECO:0007669"/>
    <property type="project" value="UniProtKB-UniRule"/>
</dbReference>
<evidence type="ECO:0000256" key="14">
    <source>
        <dbReference type="SAM" id="MobiDB-lite"/>
    </source>
</evidence>
<dbReference type="FunFam" id="1.10.150.110:FF:000001">
    <property type="entry name" value="Putative Crossover junction endonuclease MUS81"/>
    <property type="match status" value="1"/>
</dbReference>
<dbReference type="SMART" id="SM00891">
    <property type="entry name" value="ERCC4"/>
    <property type="match status" value="1"/>
</dbReference>
<feature type="compositionally biased region" description="Acidic residues" evidence="14">
    <location>
        <begin position="150"/>
        <end position="161"/>
    </location>
</feature>
<keyword evidence="16" id="KW-1185">Reference proteome</keyword>
<dbReference type="CDD" id="cd21036">
    <property type="entry name" value="WH_MUS81"/>
    <property type="match status" value="1"/>
</dbReference>
<dbReference type="Gene3D" id="1.10.150.670">
    <property type="entry name" value="Crossover junction endonuclease EME1, DNA-binding domain"/>
    <property type="match status" value="1"/>
</dbReference>
<keyword evidence="6 13" id="KW-0255">Endonuclease</keyword>
<dbReference type="FunFam" id="3.40.50.10130:FF:000003">
    <property type="entry name" value="Crossover junction endonuclease MUS81"/>
    <property type="match status" value="1"/>
</dbReference>
<comment type="function">
    <text evidence="13">Interacts with EME1 to form a DNA structure-specific endonuclease with substrate preference for branched DNA structures with a 5'-end at the branch nick. Typical substrates include 3'-flap structures, D-loops, replication forks and nicked Holliday junctions. May be required in mitosis for the processing of stalled or collapsed replication fork intermediates. May be required in meiosis for the repair of meiosis-specific double strand breaks subsequent to single-end invasion (SEI).</text>
</comment>
<dbReference type="Proteomes" id="UP000515154">
    <property type="component" value="Linkage group LG3"/>
</dbReference>
<evidence type="ECO:0000256" key="1">
    <source>
        <dbReference type="ARBA" id="ARBA00001946"/>
    </source>
</evidence>
<dbReference type="GO" id="GO:0003677">
    <property type="term" value="F:DNA binding"/>
    <property type="evidence" value="ECO:0007669"/>
    <property type="project" value="UniProtKB-UniRule"/>
</dbReference>
<keyword evidence="7 13" id="KW-0227">DNA damage</keyword>
<proteinExistence type="inferred from homology"/>
<accession>A0A7E6EPH2</accession>
<dbReference type="PANTHER" id="PTHR13451">
    <property type="entry name" value="CLASS II CROSSOVER JUNCTION ENDONUCLEASE MUS81"/>
    <property type="match status" value="1"/>
</dbReference>
<evidence type="ECO:0000256" key="11">
    <source>
        <dbReference type="ARBA" id="ARBA00023204"/>
    </source>
</evidence>
<dbReference type="AlphaFoldDB" id="A0A7E6EPH2"/>
<dbReference type="InterPro" id="IPR033309">
    <property type="entry name" value="Mus81"/>
</dbReference>
<name>A0A7E6EPH2_9MOLL</name>
<dbReference type="Gene3D" id="1.10.150.110">
    <property type="entry name" value="DNA polymerase beta, N-terminal domain-like"/>
    <property type="match status" value="1"/>
</dbReference>
<dbReference type="GO" id="GO:0046872">
    <property type="term" value="F:metal ion binding"/>
    <property type="evidence" value="ECO:0007669"/>
    <property type="project" value="UniProtKB-UniRule"/>
</dbReference>
<organism evidence="16 17">
    <name type="scientific">Octopus sinensis</name>
    <name type="common">East Asian common octopus</name>
    <dbReference type="NCBI Taxonomy" id="2607531"/>
    <lineage>
        <taxon>Eukaryota</taxon>
        <taxon>Metazoa</taxon>
        <taxon>Spiralia</taxon>
        <taxon>Lophotrochozoa</taxon>
        <taxon>Mollusca</taxon>
        <taxon>Cephalopoda</taxon>
        <taxon>Coleoidea</taxon>
        <taxon>Octopodiformes</taxon>
        <taxon>Octopoda</taxon>
        <taxon>Incirrata</taxon>
        <taxon>Octopodidae</taxon>
        <taxon>Octopus</taxon>
    </lineage>
</organism>
<dbReference type="PANTHER" id="PTHR13451:SF0">
    <property type="entry name" value="CROSSOVER JUNCTION ENDONUCLEASE MUS81"/>
    <property type="match status" value="1"/>
</dbReference>
<keyword evidence="9 13" id="KW-0460">Magnesium</keyword>
<dbReference type="InterPro" id="IPR036388">
    <property type="entry name" value="WH-like_DNA-bd_sf"/>
</dbReference>
<gene>
    <name evidence="17" type="primary">LOC115209745</name>
</gene>
<keyword evidence="8 13" id="KW-0378">Hydrolase</keyword>
<dbReference type="Pfam" id="PF14716">
    <property type="entry name" value="HHH_8"/>
    <property type="match status" value="1"/>
</dbReference>
<dbReference type="GO" id="GO:0000727">
    <property type="term" value="P:double-strand break repair via break-induced replication"/>
    <property type="evidence" value="ECO:0007669"/>
    <property type="project" value="UniProtKB-UniRule"/>
</dbReference>
<evidence type="ECO:0000256" key="5">
    <source>
        <dbReference type="ARBA" id="ARBA00022723"/>
    </source>
</evidence>
<dbReference type="InterPro" id="IPR011335">
    <property type="entry name" value="Restrct_endonuc-II-like"/>
</dbReference>
<keyword evidence="10 13" id="KW-0233">DNA recombination</keyword>
<feature type="region of interest" description="Disordered" evidence="14">
    <location>
        <begin position="113"/>
        <end position="197"/>
    </location>
</feature>